<evidence type="ECO:0000256" key="7">
    <source>
        <dbReference type="ARBA" id="ARBA00022989"/>
    </source>
</evidence>
<dbReference type="InterPro" id="IPR036640">
    <property type="entry name" value="ABC1_TM_sf"/>
</dbReference>
<evidence type="ECO:0000256" key="8">
    <source>
        <dbReference type="ARBA" id="ARBA00023136"/>
    </source>
</evidence>
<keyword evidence="4 9" id="KW-0812">Transmembrane</keyword>
<dbReference type="Pfam" id="PF00664">
    <property type="entry name" value="ABC_membrane"/>
    <property type="match status" value="1"/>
</dbReference>
<keyword evidence="7 9" id="KW-1133">Transmembrane helix</keyword>
<dbReference type="InterPro" id="IPR017871">
    <property type="entry name" value="ABC_transporter-like_CS"/>
</dbReference>
<dbReference type="Gene3D" id="1.20.1560.10">
    <property type="entry name" value="ABC transporter type 1, transmembrane domain"/>
    <property type="match status" value="1"/>
</dbReference>
<evidence type="ECO:0000256" key="4">
    <source>
        <dbReference type="ARBA" id="ARBA00022692"/>
    </source>
</evidence>
<dbReference type="PANTHER" id="PTHR43394:SF1">
    <property type="entry name" value="ATP-BINDING CASSETTE SUB-FAMILY B MEMBER 10, MITOCHONDRIAL"/>
    <property type="match status" value="1"/>
</dbReference>
<feature type="transmembrane region" description="Helical" evidence="9">
    <location>
        <begin position="236"/>
        <end position="259"/>
    </location>
</feature>
<feature type="domain" description="ABC transporter" evidence="10">
    <location>
        <begin position="327"/>
        <end position="561"/>
    </location>
</feature>
<dbReference type="PROSITE" id="PS00211">
    <property type="entry name" value="ABC_TRANSPORTER_1"/>
    <property type="match status" value="1"/>
</dbReference>
<keyword evidence="3" id="KW-1003">Cell membrane</keyword>
<dbReference type="RefSeq" id="WP_112118257.1">
    <property type="nucleotide sequence ID" value="NZ_UAQE01000004.1"/>
</dbReference>
<dbReference type="FunFam" id="3.40.50.300:FF:000854">
    <property type="entry name" value="Multidrug ABC transporter ATP-binding protein"/>
    <property type="match status" value="1"/>
</dbReference>
<gene>
    <name evidence="12" type="ORF">NCTC7582_04160</name>
</gene>
<evidence type="ECO:0000256" key="9">
    <source>
        <dbReference type="SAM" id="Phobius"/>
    </source>
</evidence>
<evidence type="ECO:0000256" key="2">
    <source>
        <dbReference type="ARBA" id="ARBA00022448"/>
    </source>
</evidence>
<evidence type="ECO:0000313" key="12">
    <source>
        <dbReference type="EMBL" id="SPU38206.1"/>
    </source>
</evidence>
<proteinExistence type="predicted"/>
<dbReference type="InterPro" id="IPR003593">
    <property type="entry name" value="AAA+_ATPase"/>
</dbReference>
<keyword evidence="2" id="KW-0813">Transport</keyword>
<dbReference type="GO" id="GO:0005886">
    <property type="term" value="C:plasma membrane"/>
    <property type="evidence" value="ECO:0007669"/>
    <property type="project" value="UniProtKB-SubCell"/>
</dbReference>
<dbReference type="SUPFAM" id="SSF52540">
    <property type="entry name" value="P-loop containing nucleoside triphosphate hydrolases"/>
    <property type="match status" value="1"/>
</dbReference>
<name>A0A2X1BUA0_9BACI</name>
<keyword evidence="12" id="KW-0378">Hydrolase</keyword>
<evidence type="ECO:0000259" key="11">
    <source>
        <dbReference type="PROSITE" id="PS50929"/>
    </source>
</evidence>
<dbReference type="Proteomes" id="UP000251431">
    <property type="component" value="Unassembled WGS sequence"/>
</dbReference>
<dbReference type="PANTHER" id="PTHR43394">
    <property type="entry name" value="ATP-DEPENDENT PERMEASE MDL1, MITOCHONDRIAL"/>
    <property type="match status" value="1"/>
</dbReference>
<dbReference type="InterPro" id="IPR011527">
    <property type="entry name" value="ABC1_TM_dom"/>
</dbReference>
<dbReference type="SMART" id="SM00382">
    <property type="entry name" value="AAA"/>
    <property type="match status" value="1"/>
</dbReference>
<comment type="subcellular location">
    <subcellularLocation>
        <location evidence="1">Cell membrane</location>
        <topology evidence="1">Multi-pass membrane protein</topology>
    </subcellularLocation>
</comment>
<evidence type="ECO:0000256" key="1">
    <source>
        <dbReference type="ARBA" id="ARBA00004651"/>
    </source>
</evidence>
<organism evidence="12 13">
    <name type="scientific">Lysinibacillus capsici</name>
    <dbReference type="NCBI Taxonomy" id="2115968"/>
    <lineage>
        <taxon>Bacteria</taxon>
        <taxon>Bacillati</taxon>
        <taxon>Bacillota</taxon>
        <taxon>Bacilli</taxon>
        <taxon>Bacillales</taxon>
        <taxon>Bacillaceae</taxon>
        <taxon>Lysinibacillus</taxon>
    </lineage>
</organism>
<dbReference type="Gene3D" id="3.40.50.300">
    <property type="entry name" value="P-loop containing nucleotide triphosphate hydrolases"/>
    <property type="match status" value="1"/>
</dbReference>
<evidence type="ECO:0000256" key="5">
    <source>
        <dbReference type="ARBA" id="ARBA00022741"/>
    </source>
</evidence>
<evidence type="ECO:0000256" key="6">
    <source>
        <dbReference type="ARBA" id="ARBA00022840"/>
    </source>
</evidence>
<dbReference type="InterPro" id="IPR003439">
    <property type="entry name" value="ABC_transporter-like_ATP-bd"/>
</dbReference>
<dbReference type="GO" id="GO:0005524">
    <property type="term" value="F:ATP binding"/>
    <property type="evidence" value="ECO:0007669"/>
    <property type="project" value="UniProtKB-KW"/>
</dbReference>
<feature type="transmembrane region" description="Helical" evidence="9">
    <location>
        <begin position="139"/>
        <end position="165"/>
    </location>
</feature>
<dbReference type="PROSITE" id="PS50929">
    <property type="entry name" value="ABC_TM1F"/>
    <property type="match status" value="1"/>
</dbReference>
<evidence type="ECO:0000259" key="10">
    <source>
        <dbReference type="PROSITE" id="PS50893"/>
    </source>
</evidence>
<dbReference type="EC" id="3.6.3.-" evidence="12"/>
<dbReference type="AlphaFoldDB" id="A0A2X1BUA0"/>
<feature type="domain" description="ABC transmembrane type-1" evidence="11">
    <location>
        <begin position="17"/>
        <end position="296"/>
    </location>
</feature>
<reference evidence="12 13" key="1">
    <citation type="submission" date="2018-06" db="EMBL/GenBank/DDBJ databases">
        <authorList>
            <consortium name="Pathogen Informatics"/>
            <person name="Doyle S."/>
        </authorList>
    </citation>
    <scope>NUCLEOTIDE SEQUENCE [LARGE SCALE GENOMIC DNA]</scope>
    <source>
        <strain evidence="12 13">NCTC7582</strain>
    </source>
</reference>
<dbReference type="InterPro" id="IPR039421">
    <property type="entry name" value="Type_1_exporter"/>
</dbReference>
<dbReference type="GO" id="GO:0016887">
    <property type="term" value="F:ATP hydrolysis activity"/>
    <property type="evidence" value="ECO:0007669"/>
    <property type="project" value="InterPro"/>
</dbReference>
<evidence type="ECO:0000313" key="13">
    <source>
        <dbReference type="Proteomes" id="UP000251431"/>
    </source>
</evidence>
<dbReference type="Pfam" id="PF00005">
    <property type="entry name" value="ABC_tran"/>
    <property type="match status" value="1"/>
</dbReference>
<dbReference type="CDD" id="cd07346">
    <property type="entry name" value="ABC_6TM_exporters"/>
    <property type="match status" value="1"/>
</dbReference>
<sequence length="577" mass="66261">MFIFFKKYLNNLKSIQAVVIAIILINIGINLIQPILIKNLIDMYSSGSLQIILVILFCIALTLLLTLELITGIIRDYFINKIRYTLQVRLRNDIYKHSLNTLSKDSSGKVISLIYNDVDAVVGLMNIAVISLITDSITLILTMVILFYLNWKLAVISLVFFPIYYTLYRTSKRKIYNLNMDYKTKLEDLTEMLQIGTRQKWLAMRFNRQIYSNLLFHKEQKKVIEISKPLLLQQSILSGLSNFLTGILPVTFIIIGGYLLVAEQLTLGTLIAFCTYIVKMLQPISRLTQLNVHIQSALSSARRIFTFLQKKDNWQGTKQFKSFRDRITFQNVDFSYDNSNLVLSDLSFDIQKNQMVSFVGESGSGKTTILRLLSGEHQALRGSVFYDQRDIYTWSKKSFFNKVSIVKQEEEIVPGTIFQNIAFGYKTATIDQVIHVAKIVGLHDFILQLPKQYDTFIYPDKIDLSVGQKQRLAIARAIIRETEILIFDEITSALDAETEQYIIKLINSLKGKYTIINVAHKLQNVINSDKVFVMDKGKIMEVGTHSELLQKGSLYKNIYFKQQNALTEASSHYLKVK</sequence>
<protein>
    <submittedName>
        <fullName evidence="12">ABC transporter-like protein</fullName>
        <ecNumber evidence="12">3.6.3.-</ecNumber>
    </submittedName>
</protein>
<feature type="transmembrane region" description="Helical" evidence="9">
    <location>
        <begin position="12"/>
        <end position="37"/>
    </location>
</feature>
<keyword evidence="5" id="KW-0547">Nucleotide-binding</keyword>
<feature type="transmembrane region" description="Helical" evidence="9">
    <location>
        <begin position="113"/>
        <end position="133"/>
    </location>
</feature>
<dbReference type="GO" id="GO:0015421">
    <property type="term" value="F:ABC-type oligopeptide transporter activity"/>
    <property type="evidence" value="ECO:0007669"/>
    <property type="project" value="TreeGrafter"/>
</dbReference>
<feature type="transmembrane region" description="Helical" evidence="9">
    <location>
        <begin position="49"/>
        <end position="74"/>
    </location>
</feature>
<keyword evidence="8 9" id="KW-0472">Membrane</keyword>
<accession>A0A2X1BUA0</accession>
<evidence type="ECO:0000256" key="3">
    <source>
        <dbReference type="ARBA" id="ARBA00022475"/>
    </source>
</evidence>
<keyword evidence="6" id="KW-0067">ATP-binding</keyword>
<dbReference type="InterPro" id="IPR027417">
    <property type="entry name" value="P-loop_NTPase"/>
</dbReference>
<dbReference type="SUPFAM" id="SSF90123">
    <property type="entry name" value="ABC transporter transmembrane region"/>
    <property type="match status" value="1"/>
</dbReference>
<dbReference type="PROSITE" id="PS50893">
    <property type="entry name" value="ABC_TRANSPORTER_2"/>
    <property type="match status" value="1"/>
</dbReference>
<dbReference type="EMBL" id="UAQE01000004">
    <property type="protein sequence ID" value="SPU38206.1"/>
    <property type="molecule type" value="Genomic_DNA"/>
</dbReference>